<organism evidence="2 3">
    <name type="scientific">Streptomyces turgidiscabies (strain Car8)</name>
    <dbReference type="NCBI Taxonomy" id="698760"/>
    <lineage>
        <taxon>Bacteria</taxon>
        <taxon>Bacillati</taxon>
        <taxon>Actinomycetota</taxon>
        <taxon>Actinomycetes</taxon>
        <taxon>Kitasatosporales</taxon>
        <taxon>Streptomycetaceae</taxon>
        <taxon>Streptomyces</taxon>
    </lineage>
</organism>
<dbReference type="EMBL" id="AEJB01000562">
    <property type="protein sequence ID" value="ELP62944.1"/>
    <property type="molecule type" value="Genomic_DNA"/>
</dbReference>
<proteinExistence type="predicted"/>
<evidence type="ECO:0008006" key="4">
    <source>
        <dbReference type="Google" id="ProtNLM"/>
    </source>
</evidence>
<name>L7EVN7_STRT8</name>
<gene>
    <name evidence="2" type="ORF">STRTUCAR8_05356</name>
</gene>
<reference evidence="2 3" key="1">
    <citation type="journal article" date="2011" name="Plasmid">
        <title>Streptomyces turgidiscabies Car8 contains a modular pathogenicity island that shares virulence genes with other actinobacterial plant pathogens.</title>
        <authorList>
            <person name="Huguet-Tapia J.C."/>
            <person name="Badger J.H."/>
            <person name="Loria R."/>
            <person name="Pettis G.S."/>
        </authorList>
    </citation>
    <scope>NUCLEOTIDE SEQUENCE [LARGE SCALE GENOMIC DNA]</scope>
    <source>
        <strain evidence="2 3">Car8</strain>
    </source>
</reference>
<dbReference type="Proteomes" id="UP000010931">
    <property type="component" value="Unassembled WGS sequence"/>
</dbReference>
<dbReference type="GeneID" id="97399574"/>
<evidence type="ECO:0000313" key="2">
    <source>
        <dbReference type="EMBL" id="ELP62944.1"/>
    </source>
</evidence>
<accession>L7EVN7</accession>
<evidence type="ECO:0000256" key="1">
    <source>
        <dbReference type="SAM" id="SignalP"/>
    </source>
</evidence>
<dbReference type="PATRIC" id="fig|698760.3.peg.8133"/>
<protein>
    <recommendedName>
        <fullName evidence="4">Secreted protein</fullName>
    </recommendedName>
</protein>
<keyword evidence="3" id="KW-1185">Reference proteome</keyword>
<feature type="chain" id="PRO_5003972787" description="Secreted protein" evidence="1">
    <location>
        <begin position="31"/>
        <end position="122"/>
    </location>
</feature>
<dbReference type="RefSeq" id="WP_006382117.1">
    <property type="nucleotide sequence ID" value="NZ_AEJB01000562.1"/>
</dbReference>
<sequence>MNGIKRKITMAVLAGATAVGALAMPATASADGGKYLQLKVCSGSTETVKFYFVGENQHGDWVGSQFWEIPPKGCTTAAGYWWTAGRSVEFHHRKPSTGWRWEPRVVPANGQHDGGTYQLWIG</sequence>
<feature type="signal peptide" evidence="1">
    <location>
        <begin position="1"/>
        <end position="30"/>
    </location>
</feature>
<dbReference type="AlphaFoldDB" id="L7EVN7"/>
<comment type="caution">
    <text evidence="2">The sequence shown here is derived from an EMBL/GenBank/DDBJ whole genome shotgun (WGS) entry which is preliminary data.</text>
</comment>
<keyword evidence="1" id="KW-0732">Signal</keyword>
<evidence type="ECO:0000313" key="3">
    <source>
        <dbReference type="Proteomes" id="UP000010931"/>
    </source>
</evidence>